<dbReference type="PANTHER" id="PTHR19853">
    <property type="entry name" value="WD REPEAT CONTAINING PROTEIN 3 WDR3"/>
    <property type="match status" value="1"/>
</dbReference>
<evidence type="ECO:0000313" key="12">
    <source>
        <dbReference type="Proteomes" id="UP000639338"/>
    </source>
</evidence>
<sequence length="779" mass="89832">MSSENWSKLSKLGPEYYKLTLDNVTEKYQTRKNFLHLCFNDNDENLIGIDSKGSVYLFEYFSTGWSFVCLGTIGQSTFVSYSPIAKCEILVGQTTTDVKILKLSHESLTQFCTLKGHKISPTCITYYNNYCLTCSLKEAVIWNLQTGDKIHQLRLDTSHLKKSIISSNGLIAVLYKNNTIQLWKFNDFNNDKKIILNDYNMTNAKDLIFVENGRCMIVCGGGGGGVGKKNILIFETKTWTVTMAIELAGITSSPRRIQLLEPTLDSGLKKILIILFDNGNLKLLDLSTNKFIPIIDKIFDGIRKFCLSPQGQWIAAIQFDGSITINAINQIIKITKKNNKSVENIKSSSSSHRVDEHLECIRQQVNEQLTKNRLLPILKEFKEYPERHRPRIWKSLLNLPDNRKACLELTDKIADDMKPEILKDLNLTDKSKGTILSLTVEKLVCLCPLLSQASFIPELIFPYLIVFKNDSLAAFEMSLTIIMNFCKNWFEYHPLPPINILGIIENILMEVDPELLGYYCQINVTSSEYAWPLLRTTLSEVLTANEWLILWDHILSYGKPSFLLFSIVAYEICLKNIIFRLLKNKQDAQHFFRTPGQVGVYDIIKIAQKLDANVSKRNHPSRYLLDEFEFLPENGPYPPFLMNEFPKFLISDQENISKLQKLQAEEVLVKQKNLEAKKRAEKKMINDEIERFSKEIHNQRLKELQKCYNEQLKLTKLSLENERDEYQRITLTENIEQHKTANKNDKKKTKKSFQELQKNVDKLEDEVQSFLGSLKTSRK</sequence>
<dbReference type="EMBL" id="JACMRX010000003">
    <property type="protein sequence ID" value="KAF7993842.1"/>
    <property type="molecule type" value="Genomic_DNA"/>
</dbReference>
<dbReference type="PANTHER" id="PTHR19853:SF1">
    <property type="entry name" value="TBC1 DOMAIN FAMILY MEMBER 31"/>
    <property type="match status" value="1"/>
</dbReference>
<dbReference type="InterPro" id="IPR036322">
    <property type="entry name" value="WD40_repeat_dom_sf"/>
</dbReference>
<evidence type="ECO:0000256" key="8">
    <source>
        <dbReference type="ARBA" id="ARBA00023273"/>
    </source>
</evidence>
<feature type="domain" description="Rab-GAP TBC" evidence="10">
    <location>
        <begin position="383"/>
        <end position="558"/>
    </location>
</feature>
<dbReference type="Gene3D" id="2.130.10.10">
    <property type="entry name" value="YVTN repeat-like/Quinoprotein amine dehydrogenase"/>
    <property type="match status" value="1"/>
</dbReference>
<dbReference type="Proteomes" id="UP000639338">
    <property type="component" value="Unassembled WGS sequence"/>
</dbReference>
<evidence type="ECO:0000256" key="6">
    <source>
        <dbReference type="ARBA" id="ARBA00023054"/>
    </source>
</evidence>
<evidence type="ECO:0000256" key="9">
    <source>
        <dbReference type="SAM" id="Coils"/>
    </source>
</evidence>
<organism evidence="11 12">
    <name type="scientific">Aphidius gifuensis</name>
    <name type="common">Parasitoid wasp</name>
    <dbReference type="NCBI Taxonomy" id="684658"/>
    <lineage>
        <taxon>Eukaryota</taxon>
        <taxon>Metazoa</taxon>
        <taxon>Ecdysozoa</taxon>
        <taxon>Arthropoda</taxon>
        <taxon>Hexapoda</taxon>
        <taxon>Insecta</taxon>
        <taxon>Pterygota</taxon>
        <taxon>Neoptera</taxon>
        <taxon>Endopterygota</taxon>
        <taxon>Hymenoptera</taxon>
        <taxon>Apocrita</taxon>
        <taxon>Ichneumonoidea</taxon>
        <taxon>Braconidae</taxon>
        <taxon>Aphidiinae</taxon>
        <taxon>Aphidius</taxon>
    </lineage>
</organism>
<keyword evidence="7" id="KW-0206">Cytoskeleton</keyword>
<dbReference type="AlphaFoldDB" id="A0A835CS03"/>
<evidence type="ECO:0000313" key="11">
    <source>
        <dbReference type="EMBL" id="KAF7993842.1"/>
    </source>
</evidence>
<evidence type="ECO:0000256" key="5">
    <source>
        <dbReference type="ARBA" id="ARBA00022737"/>
    </source>
</evidence>
<dbReference type="Gene3D" id="1.10.472.80">
    <property type="entry name" value="Ypt/Rab-GAP domain of gyp1p, domain 3"/>
    <property type="match status" value="1"/>
</dbReference>
<accession>A0A835CS03</accession>
<evidence type="ECO:0000259" key="10">
    <source>
        <dbReference type="PROSITE" id="PS50086"/>
    </source>
</evidence>
<dbReference type="GO" id="GO:0005813">
    <property type="term" value="C:centrosome"/>
    <property type="evidence" value="ECO:0007669"/>
    <property type="project" value="UniProtKB-SubCell"/>
</dbReference>
<dbReference type="InterPro" id="IPR015943">
    <property type="entry name" value="WD40/YVTN_repeat-like_dom_sf"/>
</dbReference>
<dbReference type="SUPFAM" id="SSF47923">
    <property type="entry name" value="Ypt/Rab-GAP domain of gyp1p"/>
    <property type="match status" value="1"/>
</dbReference>
<keyword evidence="6 9" id="KW-0175">Coiled coil</keyword>
<keyword evidence="8" id="KW-0966">Cell projection</keyword>
<dbReference type="GO" id="GO:0036064">
    <property type="term" value="C:ciliary basal body"/>
    <property type="evidence" value="ECO:0007669"/>
    <property type="project" value="TreeGrafter"/>
</dbReference>
<keyword evidence="3" id="KW-0963">Cytoplasm</keyword>
<evidence type="ECO:0000256" key="4">
    <source>
        <dbReference type="ARBA" id="ARBA00022574"/>
    </source>
</evidence>
<dbReference type="PROSITE" id="PS50086">
    <property type="entry name" value="TBC_RABGAP"/>
    <property type="match status" value="1"/>
</dbReference>
<keyword evidence="5" id="KW-0677">Repeat</keyword>
<dbReference type="InterPro" id="IPR035969">
    <property type="entry name" value="Rab-GAP_TBC_sf"/>
</dbReference>
<dbReference type="OrthoDB" id="5578278at2759"/>
<comment type="caution">
    <text evidence="11">The sequence shown here is derived from an EMBL/GenBank/DDBJ whole genome shotgun (WGS) entry which is preliminary data.</text>
</comment>
<protein>
    <recommendedName>
        <fullName evidence="10">Rab-GAP TBC domain-containing protein</fullName>
    </recommendedName>
</protein>
<evidence type="ECO:0000256" key="1">
    <source>
        <dbReference type="ARBA" id="ARBA00004138"/>
    </source>
</evidence>
<evidence type="ECO:0000256" key="3">
    <source>
        <dbReference type="ARBA" id="ARBA00022490"/>
    </source>
</evidence>
<gene>
    <name evidence="11" type="ORF">HCN44_011111</name>
</gene>
<keyword evidence="4" id="KW-0853">WD repeat</keyword>
<dbReference type="InterPro" id="IPR051570">
    <property type="entry name" value="TBC1_cilium_biogenesis"/>
</dbReference>
<dbReference type="GO" id="GO:0060271">
    <property type="term" value="P:cilium assembly"/>
    <property type="evidence" value="ECO:0007669"/>
    <property type="project" value="TreeGrafter"/>
</dbReference>
<evidence type="ECO:0000256" key="2">
    <source>
        <dbReference type="ARBA" id="ARBA00004300"/>
    </source>
</evidence>
<keyword evidence="12" id="KW-1185">Reference proteome</keyword>
<comment type="subcellular location">
    <subcellularLocation>
        <location evidence="1">Cell projection</location>
        <location evidence="1">Cilium</location>
    </subcellularLocation>
    <subcellularLocation>
        <location evidence="2">Cytoplasm</location>
        <location evidence="2">Cytoskeleton</location>
        <location evidence="2">Microtubule organizing center</location>
        <location evidence="2">Centrosome</location>
    </subcellularLocation>
</comment>
<proteinExistence type="predicted"/>
<dbReference type="SUPFAM" id="SSF50978">
    <property type="entry name" value="WD40 repeat-like"/>
    <property type="match status" value="1"/>
</dbReference>
<dbReference type="InterPro" id="IPR000195">
    <property type="entry name" value="Rab-GAP-TBC_dom"/>
</dbReference>
<feature type="coiled-coil region" evidence="9">
    <location>
        <begin position="709"/>
        <end position="773"/>
    </location>
</feature>
<name>A0A835CS03_APHGI</name>
<evidence type="ECO:0000256" key="7">
    <source>
        <dbReference type="ARBA" id="ARBA00023212"/>
    </source>
</evidence>
<reference evidence="11 12" key="1">
    <citation type="submission" date="2020-08" db="EMBL/GenBank/DDBJ databases">
        <title>Aphidius gifuensis genome sequencing and assembly.</title>
        <authorList>
            <person name="Du Z."/>
        </authorList>
    </citation>
    <scope>NUCLEOTIDE SEQUENCE [LARGE SCALE GENOMIC DNA]</scope>
    <source>
        <strain evidence="11">YNYX2018</strain>
        <tissue evidence="11">Adults</tissue>
    </source>
</reference>